<dbReference type="EMBL" id="PGTB01000199">
    <property type="protein sequence ID" value="PJE34325.1"/>
    <property type="molecule type" value="Genomic_DNA"/>
</dbReference>
<dbReference type="InterPro" id="IPR044925">
    <property type="entry name" value="His-Me_finger_sf"/>
</dbReference>
<name>A0A2M8IUX8_9RHOB</name>
<keyword evidence="2" id="KW-1185">Reference proteome</keyword>
<evidence type="ECO:0008006" key="3">
    <source>
        <dbReference type="Google" id="ProtNLM"/>
    </source>
</evidence>
<organism evidence="1 2">
    <name type="scientific">Pseudooceanicola lipolyticus</name>
    <dbReference type="NCBI Taxonomy" id="2029104"/>
    <lineage>
        <taxon>Bacteria</taxon>
        <taxon>Pseudomonadati</taxon>
        <taxon>Pseudomonadota</taxon>
        <taxon>Alphaproteobacteria</taxon>
        <taxon>Rhodobacterales</taxon>
        <taxon>Paracoccaceae</taxon>
        <taxon>Pseudooceanicola</taxon>
    </lineage>
</organism>
<protein>
    <recommendedName>
        <fullName evidence="3">HNH nuclease domain-containing protein</fullName>
    </recommendedName>
</protein>
<dbReference type="Gene3D" id="3.90.75.10">
    <property type="entry name" value="Homing Intron 3 (I-ppo) Encoded Endonuclease, Chain A"/>
    <property type="match status" value="1"/>
</dbReference>
<accession>A0A2M8IUX8</accession>
<comment type="caution">
    <text evidence="1">The sequence shown here is derived from an EMBL/GenBank/DDBJ whole genome shotgun (WGS) entry which is preliminary data.</text>
</comment>
<dbReference type="SUPFAM" id="SSF54060">
    <property type="entry name" value="His-Me finger endonucleases"/>
    <property type="match status" value="1"/>
</dbReference>
<evidence type="ECO:0000313" key="1">
    <source>
        <dbReference type="EMBL" id="PJE34325.1"/>
    </source>
</evidence>
<sequence>MRAPQLFIVREGFQGWYEDVLANHPEEAQQLVARILADTTADEHGCLVTPTTQPRKVRFRGGQDRAYRFVFCVTTGLAATRDQIVRHRCHDRRCVNPRHLELGDRLDNLRDERERRANGVDYAML</sequence>
<proteinExistence type="predicted"/>
<dbReference type="GO" id="GO:0004519">
    <property type="term" value="F:endonuclease activity"/>
    <property type="evidence" value="ECO:0007669"/>
    <property type="project" value="InterPro"/>
</dbReference>
<dbReference type="Proteomes" id="UP000231553">
    <property type="component" value="Unassembled WGS sequence"/>
</dbReference>
<reference evidence="1 2" key="1">
    <citation type="journal article" date="2018" name="Int. J. Syst. Evol. Microbiol.">
        <title>Pseudooceanicola lipolyticus sp. nov., a marine alphaproteobacterium, reclassification of Oceanicola flagellatus as Pseudooceanicola flagellatus comb. nov. and emended description of the genus Pseudooceanicola.</title>
        <authorList>
            <person name="Huang M.-M."/>
            <person name="Guo L.-L."/>
            <person name="Wu Y.-H."/>
            <person name="Lai Q.-L."/>
            <person name="Shao Z.-Z."/>
            <person name="Wang C.-S."/>
            <person name="Wu M."/>
            <person name="Xu X.-W."/>
        </authorList>
    </citation>
    <scope>NUCLEOTIDE SEQUENCE [LARGE SCALE GENOMIC DNA]</scope>
    <source>
        <strain evidence="1 2">157</strain>
    </source>
</reference>
<dbReference type="AlphaFoldDB" id="A0A2M8IUX8"/>
<evidence type="ECO:0000313" key="2">
    <source>
        <dbReference type="Proteomes" id="UP000231553"/>
    </source>
</evidence>
<dbReference type="InterPro" id="IPR044930">
    <property type="entry name" value="Homing_endonuclease_His-Me"/>
</dbReference>
<gene>
    <name evidence="1" type="ORF">CVM52_22885</name>
</gene>